<evidence type="ECO:0000256" key="2">
    <source>
        <dbReference type="HAMAP-Rule" id="MF_00984"/>
    </source>
</evidence>
<evidence type="ECO:0000313" key="5">
    <source>
        <dbReference type="EMBL" id="TLG72069.1"/>
    </source>
</evidence>
<proteinExistence type="inferred from homology"/>
<keyword evidence="6" id="KW-1185">Reference proteome</keyword>
<accession>A0A5R8Q9M8</accession>
<dbReference type="GO" id="GO:0003697">
    <property type="term" value="F:single-stranded DNA binding"/>
    <property type="evidence" value="ECO:0007669"/>
    <property type="project" value="UniProtKB-UniRule"/>
</dbReference>
<dbReference type="PANTHER" id="PTHR10302">
    <property type="entry name" value="SINGLE-STRANDED DNA-BINDING PROTEIN"/>
    <property type="match status" value="1"/>
</dbReference>
<dbReference type="PANTHER" id="PTHR10302:SF0">
    <property type="entry name" value="SINGLE-STRANDED DNA-BINDING PROTEIN, MITOCHONDRIAL"/>
    <property type="match status" value="1"/>
</dbReference>
<sequence>MQSFNGIGRITNDLELKYVGDKQTALLNFNIAVKRKMQKDKTDFIPCTAWGKTAENIEKYFRKGSMIGITGEVQQDEYTAQDGSKRNKIYVNVNSFDFVESKSSAQSNEYQAPSHGYEEPTQTFDITNDDLPF</sequence>
<dbReference type="EMBL" id="VBWP01000009">
    <property type="protein sequence ID" value="TLG72069.1"/>
    <property type="molecule type" value="Genomic_DNA"/>
</dbReference>
<reference evidence="5 6" key="1">
    <citation type="submission" date="2019-05" db="EMBL/GenBank/DDBJ databases">
        <title>Culicoidintestinum kansasii gen. nov., sp. nov. from the gastrointestinal tract of the biting midge, Culicoides sonorensis.</title>
        <authorList>
            <person name="Neupane S."/>
            <person name="Ghosh A."/>
            <person name="Gunther S."/>
            <person name="Martin K."/>
            <person name="Zurek L."/>
        </authorList>
    </citation>
    <scope>NUCLEOTIDE SEQUENCE [LARGE SCALE GENOMIC DNA]</scope>
    <source>
        <strain evidence="5 6">CS-1</strain>
    </source>
</reference>
<dbReference type="PIRSF" id="PIRSF002070">
    <property type="entry name" value="SSB"/>
    <property type="match status" value="1"/>
</dbReference>
<evidence type="ECO:0000256" key="1">
    <source>
        <dbReference type="ARBA" id="ARBA00023125"/>
    </source>
</evidence>
<dbReference type="InterPro" id="IPR000424">
    <property type="entry name" value="Primosome_PriB/ssb"/>
</dbReference>
<organism evidence="5 6">
    <name type="scientific">Culicoidibacter larvae</name>
    <dbReference type="NCBI Taxonomy" id="2579976"/>
    <lineage>
        <taxon>Bacteria</taxon>
        <taxon>Bacillati</taxon>
        <taxon>Bacillota</taxon>
        <taxon>Culicoidibacteria</taxon>
        <taxon>Culicoidibacterales</taxon>
        <taxon>Culicoidibacteraceae</taxon>
        <taxon>Culicoidibacter</taxon>
    </lineage>
</organism>
<keyword evidence="1 2" id="KW-0238">DNA-binding</keyword>
<dbReference type="PROSITE" id="PS50935">
    <property type="entry name" value="SSB"/>
    <property type="match status" value="1"/>
</dbReference>
<dbReference type="SUPFAM" id="SSF50249">
    <property type="entry name" value="Nucleic acid-binding proteins"/>
    <property type="match status" value="1"/>
</dbReference>
<dbReference type="InParanoid" id="A0A5R8Q9M8"/>
<name>A0A5R8Q9M8_9FIRM</name>
<dbReference type="Pfam" id="PF00436">
    <property type="entry name" value="SSB"/>
    <property type="match status" value="1"/>
</dbReference>
<dbReference type="NCBIfam" id="TIGR00621">
    <property type="entry name" value="ssb"/>
    <property type="match status" value="1"/>
</dbReference>
<comment type="caution">
    <text evidence="2">Lacks conserved residue(s) required for the propagation of feature annotation.</text>
</comment>
<gene>
    <name evidence="5" type="ORF">FEZ08_09560</name>
</gene>
<comment type="subunit">
    <text evidence="2">Homotetramer.</text>
</comment>
<dbReference type="OrthoDB" id="9809878at2"/>
<evidence type="ECO:0000256" key="3">
    <source>
        <dbReference type="PIRNR" id="PIRNR002070"/>
    </source>
</evidence>
<dbReference type="Proteomes" id="UP000306912">
    <property type="component" value="Unassembled WGS sequence"/>
</dbReference>
<dbReference type="InterPro" id="IPR011344">
    <property type="entry name" value="ssDNA-bd"/>
</dbReference>
<evidence type="ECO:0000313" key="6">
    <source>
        <dbReference type="Proteomes" id="UP000306912"/>
    </source>
</evidence>
<dbReference type="InterPro" id="IPR012340">
    <property type="entry name" value="NA-bd_OB-fold"/>
</dbReference>
<evidence type="ECO:0000256" key="4">
    <source>
        <dbReference type="SAM" id="MobiDB-lite"/>
    </source>
</evidence>
<protein>
    <recommendedName>
        <fullName evidence="2 3">Single-stranded DNA-binding protein</fullName>
        <shortName evidence="2">SSB</shortName>
    </recommendedName>
</protein>
<dbReference type="CDD" id="cd04496">
    <property type="entry name" value="SSB_OBF"/>
    <property type="match status" value="1"/>
</dbReference>
<dbReference type="GO" id="GO:0006260">
    <property type="term" value="P:DNA replication"/>
    <property type="evidence" value="ECO:0007669"/>
    <property type="project" value="InterPro"/>
</dbReference>
<feature type="region of interest" description="Disordered" evidence="4">
    <location>
        <begin position="104"/>
        <end position="133"/>
    </location>
</feature>
<dbReference type="RefSeq" id="WP_138191779.1">
    <property type="nucleotide sequence ID" value="NZ_VBWP01000009.1"/>
</dbReference>
<dbReference type="Gene3D" id="2.40.50.140">
    <property type="entry name" value="Nucleic acid-binding proteins"/>
    <property type="match status" value="1"/>
</dbReference>
<dbReference type="AlphaFoldDB" id="A0A5R8Q9M8"/>
<dbReference type="HAMAP" id="MF_00984">
    <property type="entry name" value="SSB"/>
    <property type="match status" value="1"/>
</dbReference>
<comment type="caution">
    <text evidence="5">The sequence shown here is derived from an EMBL/GenBank/DDBJ whole genome shotgun (WGS) entry which is preliminary data.</text>
</comment>
<dbReference type="GO" id="GO:0009295">
    <property type="term" value="C:nucleoid"/>
    <property type="evidence" value="ECO:0007669"/>
    <property type="project" value="TreeGrafter"/>
</dbReference>